<feature type="binding site" evidence="3">
    <location>
        <position position="510"/>
    </location>
    <ligand>
        <name>Zn(2+)</name>
        <dbReference type="ChEBI" id="CHEBI:29105"/>
    </ligand>
</feature>
<dbReference type="Pfam" id="PF04734">
    <property type="entry name" value="Ceramidase_alk"/>
    <property type="match status" value="1"/>
</dbReference>
<feature type="binding site" evidence="3">
    <location>
        <position position="256"/>
    </location>
    <ligand>
        <name>Zn(2+)</name>
        <dbReference type="ChEBI" id="CHEBI:29105"/>
    </ligand>
</feature>
<comment type="cofactor">
    <cofactor evidence="3">
        <name>Zn(2+)</name>
        <dbReference type="ChEBI" id="CHEBI:29105"/>
    </cofactor>
    <text evidence="3">Binds 1 zinc ion per subunit.</text>
</comment>
<sequence length="702" mass="76499">MAAEQGVPSIQGVRRRFVEARGVRFHVTEAGEGRPVLALHGWPQHHYVYRDLLADPPAGLRVIAPDLPGYGWSGAAPHRWAKEDVGLLSRCYARAYIVVDRVTGGRVAFVNTDNACLFQSVHLVVMQRLQQRFGDLYTERNVNLNATHNHNSCGGSAREYAYSLAAMGFQQNSHDAEVNGIVKAIVNAHENLGPGSIMLGHGELHDASANRSRVAFEANPAEDKAAFPNAIDPKVTVLRFRQGGKDVGAVTWFATHGTSRTDRNTLISADNKGYASYRWEHDEMGVRHLDGPPSFVAAFPHTNPGDMTPNLWIRPMHPSGPTEDNRTNCAMIGERQYQAGRRAFDAATPMNSAGVDAVLHYVNLADTAIDGDYTPDGKPARTAPAMMGAAAMATSTEDNWNSQLSFLQEGDANPMVAALGGLNSPIEDWMRDVQAPKLILAPLGVLPPRPWVPQIVPLQLMRIGDLVLASGPSEYTVVSGLRIRRLVSRALNVPIENVLVQGYGNGYNGYVTTPEEYALQQYEGGETLYGRWTLSAHMQEFDRLAKALAARVDLGRGPAPLDWNFGLQPNLLPPVPADLPHAGRAFGDVLTQPGTDYAAGQTVSVEFVGAHPNNDFRLDGTYFEVQQSSGGDWRRVYDDNDWCTELHWSRPDGQAAASTIRIQWTVPDGVSGSCRIRYTGNSRDGAGTVTEFTGTSAEFVIG</sequence>
<name>A0ABC8B2Z1_9NOCA</name>
<dbReference type="Proteomes" id="UP000180166">
    <property type="component" value="Chromosome"/>
</dbReference>
<dbReference type="Pfam" id="PF17048">
    <property type="entry name" value="Ceramidse_alk_C"/>
    <property type="match status" value="1"/>
</dbReference>
<comment type="similarity">
    <text evidence="1 4">Belongs to the neutral ceramidase family.</text>
</comment>
<evidence type="ECO:0000259" key="6">
    <source>
        <dbReference type="Pfam" id="PF17048"/>
    </source>
</evidence>
<keyword evidence="3" id="KW-0479">Metal-binding</keyword>
<dbReference type="GO" id="GO:0016020">
    <property type="term" value="C:membrane"/>
    <property type="evidence" value="ECO:0007669"/>
    <property type="project" value="GOC"/>
</dbReference>
<evidence type="ECO:0000256" key="3">
    <source>
        <dbReference type="PIRSR" id="PIRSR606823-2"/>
    </source>
</evidence>
<feature type="domain" description="Neutral/alkaline non-lysosomal ceramidase N-terminal" evidence="5">
    <location>
        <begin position="82"/>
        <end position="539"/>
    </location>
</feature>
<accession>A0ABC8B2Z1</accession>
<dbReference type="AlphaFoldDB" id="A0ABC8B2Z1"/>
<gene>
    <name evidence="7" type="ORF">NS506_06579</name>
</gene>
<keyword evidence="4" id="KW-0443">Lipid metabolism</keyword>
<evidence type="ECO:0000313" key="8">
    <source>
        <dbReference type="Proteomes" id="UP000180166"/>
    </source>
</evidence>
<dbReference type="Gene3D" id="2.60.40.2300">
    <property type="entry name" value="Neutral/alkaline non-lysosomal ceramidase, C-terminal domain"/>
    <property type="match status" value="1"/>
</dbReference>
<reference evidence="7 8" key="1">
    <citation type="submission" date="2016-10" db="EMBL/GenBank/DDBJ databases">
        <title>Genome sequence of Nocardia seriolae strain EM150506, isolated from Anguila japonica.</title>
        <authorList>
            <person name="Han H.-J."/>
        </authorList>
    </citation>
    <scope>NUCLEOTIDE SEQUENCE [LARGE SCALE GENOMIC DNA]</scope>
    <source>
        <strain evidence="7 8">EM150506</strain>
    </source>
</reference>
<keyword evidence="3" id="KW-0862">Zinc</keyword>
<proteinExistence type="inferred from homology"/>
<dbReference type="InterPro" id="IPR031329">
    <property type="entry name" value="NEUT/ALK_ceramidase_N"/>
</dbReference>
<dbReference type="InterPro" id="IPR031331">
    <property type="entry name" value="NEUT/ALK_ceramidase_C"/>
</dbReference>
<dbReference type="KEGG" id="nsr:NS506_06579"/>
<dbReference type="EMBL" id="CP017839">
    <property type="protein sequence ID" value="APB00610.1"/>
    <property type="molecule type" value="Genomic_DNA"/>
</dbReference>
<dbReference type="Gene3D" id="3.40.50.1820">
    <property type="entry name" value="alpha/beta hydrolase"/>
    <property type="match status" value="1"/>
</dbReference>
<evidence type="ECO:0000256" key="1">
    <source>
        <dbReference type="ARBA" id="ARBA00009835"/>
    </source>
</evidence>
<dbReference type="EC" id="3.5.1.23" evidence="4"/>
<organism evidence="7 8">
    <name type="scientific">Nocardia seriolae</name>
    <dbReference type="NCBI Taxonomy" id="37332"/>
    <lineage>
        <taxon>Bacteria</taxon>
        <taxon>Bacillati</taxon>
        <taxon>Actinomycetota</taxon>
        <taxon>Actinomycetes</taxon>
        <taxon>Mycobacteriales</taxon>
        <taxon>Nocardiaceae</taxon>
        <taxon>Nocardia</taxon>
    </lineage>
</organism>
<dbReference type="GO" id="GO:0006665">
    <property type="term" value="P:sphingolipid metabolic process"/>
    <property type="evidence" value="ECO:0007669"/>
    <property type="project" value="UniProtKB-KW"/>
</dbReference>
<dbReference type="PANTHER" id="PTHR12670">
    <property type="entry name" value="CERAMIDASE"/>
    <property type="match status" value="1"/>
</dbReference>
<dbReference type="PANTHER" id="PTHR12670:SF1">
    <property type="entry name" value="NEUTRAL CERAMIDASE"/>
    <property type="match status" value="1"/>
</dbReference>
<evidence type="ECO:0000313" key="7">
    <source>
        <dbReference type="EMBL" id="APB00610.1"/>
    </source>
</evidence>
<dbReference type="InterPro" id="IPR029058">
    <property type="entry name" value="AB_hydrolase_fold"/>
</dbReference>
<keyword evidence="2 4" id="KW-0378">Hydrolase</keyword>
<dbReference type="InterPro" id="IPR038445">
    <property type="entry name" value="NCDase_C_sf"/>
</dbReference>
<dbReference type="InterPro" id="IPR006823">
    <property type="entry name" value="Ceramidase_alk"/>
</dbReference>
<protein>
    <recommendedName>
        <fullName evidence="4">Neutral ceramidase</fullName>
        <ecNumber evidence="4">3.5.1.23</ecNumber>
    </recommendedName>
</protein>
<evidence type="ECO:0000259" key="5">
    <source>
        <dbReference type="Pfam" id="PF04734"/>
    </source>
</evidence>
<comment type="catalytic activity">
    <reaction evidence="4">
        <text>an N-acylsphing-4-enine + H2O = sphing-4-enine + a fatty acid</text>
        <dbReference type="Rhea" id="RHEA:20856"/>
        <dbReference type="ChEBI" id="CHEBI:15377"/>
        <dbReference type="ChEBI" id="CHEBI:28868"/>
        <dbReference type="ChEBI" id="CHEBI:52639"/>
        <dbReference type="ChEBI" id="CHEBI:57756"/>
        <dbReference type="EC" id="3.5.1.23"/>
    </reaction>
</comment>
<evidence type="ECO:0000256" key="2">
    <source>
        <dbReference type="ARBA" id="ARBA00022801"/>
    </source>
</evidence>
<feature type="binding site" evidence="3">
    <location>
        <position position="148"/>
    </location>
    <ligand>
        <name>Zn(2+)</name>
        <dbReference type="ChEBI" id="CHEBI:29105"/>
    </ligand>
</feature>
<dbReference type="SUPFAM" id="SSF53474">
    <property type="entry name" value="alpha/beta-Hydrolases"/>
    <property type="match status" value="1"/>
</dbReference>
<dbReference type="GO" id="GO:0017040">
    <property type="term" value="F:N-acylsphingosine amidohydrolase activity"/>
    <property type="evidence" value="ECO:0007669"/>
    <property type="project" value="UniProtKB-UniRule"/>
</dbReference>
<evidence type="ECO:0000256" key="4">
    <source>
        <dbReference type="RuleBase" id="RU366019"/>
    </source>
</evidence>
<feature type="domain" description="Neutral/alkaline non-lysosomal ceramidase C-terminal" evidence="6">
    <location>
        <begin position="541"/>
        <end position="701"/>
    </location>
</feature>
<feature type="binding site" evidence="3">
    <location>
        <position position="474"/>
    </location>
    <ligand>
        <name>Zn(2+)</name>
        <dbReference type="ChEBI" id="CHEBI:29105"/>
    </ligand>
</feature>
<keyword evidence="4" id="KW-0746">Sphingolipid metabolism</keyword>